<feature type="region of interest" description="Disordered" evidence="1">
    <location>
        <begin position="179"/>
        <end position="241"/>
    </location>
</feature>
<feature type="compositionally biased region" description="Basic and acidic residues" evidence="1">
    <location>
        <begin position="102"/>
        <end position="133"/>
    </location>
</feature>
<accession>A0A2G9UWQ9</accession>
<keyword evidence="3" id="KW-1185">Reference proteome</keyword>
<gene>
    <name evidence="2" type="ORF">TELCIR_03324</name>
</gene>
<evidence type="ECO:0000313" key="3">
    <source>
        <dbReference type="Proteomes" id="UP000230423"/>
    </source>
</evidence>
<name>A0A2G9UWQ9_TELCI</name>
<proteinExistence type="predicted"/>
<evidence type="ECO:0000256" key="1">
    <source>
        <dbReference type="SAM" id="MobiDB-lite"/>
    </source>
</evidence>
<evidence type="ECO:0000313" key="2">
    <source>
        <dbReference type="EMBL" id="PIO74664.1"/>
    </source>
</evidence>
<sequence>MSSEQNRGACLVARAVPPVLASFTAQDMSDRLEKLNINDSNTQRKIDKIANNVSPSDFVSLQSIRSSALARKTATSSKFCSSGPSLFNDLLNKDHVDIPIEKVDAKSEETAGKEKPKDENDHGGSSETEKTIENDLLSRGPVKNVRSSQELSNLLDSSELPDPLVDFILKYSRRYTEEKTLVEPHSSPKHRPPSADSGLDSPMSARSASHASPEIPTGGSSGPATPSFNQTRLSPSKGLDRTAKQNLRALIPDSEMDDAWAWTLKCIQFAPGTLTHQDDDHDTLLHIVISHHDLAKIYSLVEQQLKLDNVKERRPFDVLKNNIEEDTWTILVNTADFNQERPMDMFKTGRFLSQHESTSRKVVRHPRSAAAPCVTQYASCRPEMRGRTCTRGTQYKRAMLLVVKLYIARNVFSAGSSSDVWSRRLLSGVRGSDCVRETGALCRACFDRLATALRRLDDAYRSFDQTLFRFDCMPAVDTASATRPFSPNGSCTTCRSWYKRWLLVQTISIWREPPCVNWCYYAQLACPHLATSKVVDYAGHPSFQCRDQDIPLPQEPEAQRCGCVHPCDLRGVVEDGNMMRTHIVAHDFYPSRLHCEARRRHCARTTAHDRREQRVASYTGDGGLFVRHLVVTVVLAVAVIN</sequence>
<feature type="compositionally biased region" description="Polar residues" evidence="1">
    <location>
        <begin position="222"/>
        <end position="234"/>
    </location>
</feature>
<dbReference type="Proteomes" id="UP000230423">
    <property type="component" value="Unassembled WGS sequence"/>
</dbReference>
<reference evidence="2 3" key="1">
    <citation type="submission" date="2015-09" db="EMBL/GenBank/DDBJ databases">
        <title>Draft genome of the parasitic nematode Teladorsagia circumcincta isolate WARC Sus (inbred).</title>
        <authorList>
            <person name="Mitreva M."/>
        </authorList>
    </citation>
    <scope>NUCLEOTIDE SEQUENCE [LARGE SCALE GENOMIC DNA]</scope>
    <source>
        <strain evidence="2 3">S</strain>
    </source>
</reference>
<dbReference type="OrthoDB" id="10047996at2759"/>
<organism evidence="2 3">
    <name type="scientific">Teladorsagia circumcincta</name>
    <name type="common">Brown stomach worm</name>
    <name type="synonym">Ostertagia circumcincta</name>
    <dbReference type="NCBI Taxonomy" id="45464"/>
    <lineage>
        <taxon>Eukaryota</taxon>
        <taxon>Metazoa</taxon>
        <taxon>Ecdysozoa</taxon>
        <taxon>Nematoda</taxon>
        <taxon>Chromadorea</taxon>
        <taxon>Rhabditida</taxon>
        <taxon>Rhabditina</taxon>
        <taxon>Rhabditomorpha</taxon>
        <taxon>Strongyloidea</taxon>
        <taxon>Trichostrongylidae</taxon>
        <taxon>Teladorsagia</taxon>
    </lineage>
</organism>
<feature type="region of interest" description="Disordered" evidence="1">
    <location>
        <begin position="102"/>
        <end position="145"/>
    </location>
</feature>
<dbReference type="EMBL" id="KZ345240">
    <property type="protein sequence ID" value="PIO74664.1"/>
    <property type="molecule type" value="Genomic_DNA"/>
</dbReference>
<protein>
    <submittedName>
        <fullName evidence="2">Uncharacterized protein</fullName>
    </submittedName>
</protein>
<dbReference type="AlphaFoldDB" id="A0A2G9UWQ9"/>